<dbReference type="SUPFAM" id="SSF52467">
    <property type="entry name" value="DHS-like NAD/FAD-binding domain"/>
    <property type="match status" value="1"/>
</dbReference>
<evidence type="ECO:0000313" key="9">
    <source>
        <dbReference type="Proteomes" id="UP000824238"/>
    </source>
</evidence>
<keyword evidence="3" id="KW-0285">Flavoprotein</keyword>
<dbReference type="AlphaFoldDB" id="A0A9D1DM08"/>
<evidence type="ECO:0000256" key="6">
    <source>
        <dbReference type="PIRSR" id="PIRSR000089-1"/>
    </source>
</evidence>
<dbReference type="GO" id="GO:0009055">
    <property type="term" value="F:electron transfer activity"/>
    <property type="evidence" value="ECO:0007669"/>
    <property type="project" value="InterPro"/>
</dbReference>
<comment type="similarity">
    <text evidence="1">Belongs to the ETF alpha-subunit/FixB family.</text>
</comment>
<feature type="domain" description="Electron transfer flavoprotein alpha/beta-subunit N-terminal" evidence="7">
    <location>
        <begin position="4"/>
        <end position="171"/>
    </location>
</feature>
<dbReference type="GO" id="GO:0033539">
    <property type="term" value="P:fatty acid beta-oxidation using acyl-CoA dehydrogenase"/>
    <property type="evidence" value="ECO:0007669"/>
    <property type="project" value="TreeGrafter"/>
</dbReference>
<dbReference type="GO" id="GO:0050660">
    <property type="term" value="F:flavin adenine dinucleotide binding"/>
    <property type="evidence" value="ECO:0007669"/>
    <property type="project" value="InterPro"/>
</dbReference>
<dbReference type="SMART" id="SM00893">
    <property type="entry name" value="ETF"/>
    <property type="match status" value="1"/>
</dbReference>
<dbReference type="PANTHER" id="PTHR43153">
    <property type="entry name" value="ELECTRON TRANSFER FLAVOPROTEIN ALPHA"/>
    <property type="match status" value="1"/>
</dbReference>
<dbReference type="Pfam" id="PF01012">
    <property type="entry name" value="ETF"/>
    <property type="match status" value="1"/>
</dbReference>
<proteinExistence type="inferred from homology"/>
<evidence type="ECO:0000256" key="2">
    <source>
        <dbReference type="ARBA" id="ARBA00022448"/>
    </source>
</evidence>
<dbReference type="InterPro" id="IPR029035">
    <property type="entry name" value="DHS-like_NAD/FAD-binding_dom"/>
</dbReference>
<dbReference type="InterPro" id="IPR014729">
    <property type="entry name" value="Rossmann-like_a/b/a_fold"/>
</dbReference>
<sequence>MAKVLVYANRADKLAELVSFARTLGSECLALACGPELPEGFGSSGADATILLKGSSARPEDYSRSIAEFISAENIDIFAAVSTPTGREIAAYAAGCLGCPLVSEVQSAAIEGGELLTERMTYGGAVIKRESSPFPCVLTVPAGKYAPASGEAPLTVVPAAEDGRVSLVSTAPIVREGVDITAAEKVVAVGMGFSEKEELGIAYDLAAAIGAEVGCSRSLAEDNHWFSEYIGLSGLQLNPKLYIALGISGQVQHSVGVRGAQLIVAVNRDEKAPIMSACDYGIVGDMFEIVPLLTKAINESK</sequence>
<dbReference type="PROSITE" id="PS00696">
    <property type="entry name" value="ETF_ALPHA"/>
    <property type="match status" value="1"/>
</dbReference>
<reference evidence="8" key="1">
    <citation type="submission" date="2020-10" db="EMBL/GenBank/DDBJ databases">
        <authorList>
            <person name="Gilroy R."/>
        </authorList>
    </citation>
    <scope>NUCLEOTIDE SEQUENCE</scope>
    <source>
        <strain evidence="8">ChiGjej3B3-7149</strain>
    </source>
</reference>
<evidence type="ECO:0000256" key="5">
    <source>
        <dbReference type="ARBA" id="ARBA00022982"/>
    </source>
</evidence>
<dbReference type="Gene3D" id="3.40.50.1220">
    <property type="entry name" value="TPP-binding domain"/>
    <property type="match status" value="1"/>
</dbReference>
<protein>
    <submittedName>
        <fullName evidence="8">Electron transfer flavoprotein subunit alpha/FixB family protein</fullName>
    </submittedName>
</protein>
<dbReference type="PIRSF" id="PIRSF000089">
    <property type="entry name" value="Electra_flavoP_a"/>
    <property type="match status" value="1"/>
</dbReference>
<dbReference type="Pfam" id="PF00766">
    <property type="entry name" value="ETF_alpha"/>
    <property type="match status" value="1"/>
</dbReference>
<keyword evidence="5" id="KW-0249">Electron transport</keyword>
<evidence type="ECO:0000313" key="8">
    <source>
        <dbReference type="EMBL" id="HIR55277.1"/>
    </source>
</evidence>
<organism evidence="8 9">
    <name type="scientific">Candidatus Scatomorpha intestinigallinarum</name>
    <dbReference type="NCBI Taxonomy" id="2840923"/>
    <lineage>
        <taxon>Bacteria</taxon>
        <taxon>Bacillati</taxon>
        <taxon>Bacillota</taxon>
        <taxon>Clostridia</taxon>
        <taxon>Eubacteriales</taxon>
        <taxon>Candidatus Scatomorpha</taxon>
    </lineage>
</organism>
<dbReference type="PANTHER" id="PTHR43153:SF11">
    <property type="entry name" value="ELECTRON TRANSFER FLAVOPROTEIN, SUBUNIT ALPHA (ETFA)"/>
    <property type="match status" value="1"/>
</dbReference>
<dbReference type="SUPFAM" id="SSF52402">
    <property type="entry name" value="Adenine nucleotide alpha hydrolases-like"/>
    <property type="match status" value="1"/>
</dbReference>
<gene>
    <name evidence="8" type="ORF">IAD36_06785</name>
</gene>
<dbReference type="EMBL" id="DVHH01000162">
    <property type="protein sequence ID" value="HIR55277.1"/>
    <property type="molecule type" value="Genomic_DNA"/>
</dbReference>
<name>A0A9D1DM08_9FIRM</name>
<evidence type="ECO:0000256" key="4">
    <source>
        <dbReference type="ARBA" id="ARBA00022827"/>
    </source>
</evidence>
<dbReference type="InterPro" id="IPR014731">
    <property type="entry name" value="ETF_asu_C"/>
</dbReference>
<feature type="binding site" evidence="6">
    <location>
        <begin position="216"/>
        <end position="217"/>
    </location>
    <ligand>
        <name>FAD</name>
        <dbReference type="ChEBI" id="CHEBI:57692"/>
    </ligand>
</feature>
<dbReference type="Gene3D" id="3.40.50.620">
    <property type="entry name" value="HUPs"/>
    <property type="match status" value="1"/>
</dbReference>
<dbReference type="Proteomes" id="UP000824238">
    <property type="component" value="Unassembled WGS sequence"/>
</dbReference>
<feature type="binding site" evidence="6">
    <location>
        <position position="267"/>
    </location>
    <ligand>
        <name>FAD</name>
        <dbReference type="ChEBI" id="CHEBI:57692"/>
    </ligand>
</feature>
<comment type="cofactor">
    <cofactor evidence="6">
        <name>FAD</name>
        <dbReference type="ChEBI" id="CHEBI:57692"/>
    </cofactor>
    <text evidence="6">Binds 1 FAD per dimer.</text>
</comment>
<comment type="caution">
    <text evidence="8">The sequence shown here is derived from an EMBL/GenBank/DDBJ whole genome shotgun (WGS) entry which is preliminary data.</text>
</comment>
<feature type="binding site" evidence="6">
    <location>
        <begin position="246"/>
        <end position="253"/>
    </location>
    <ligand>
        <name>FAD</name>
        <dbReference type="ChEBI" id="CHEBI:57692"/>
    </ligand>
</feature>
<evidence type="ECO:0000256" key="3">
    <source>
        <dbReference type="ARBA" id="ARBA00022630"/>
    </source>
</evidence>
<accession>A0A9D1DM08</accession>
<reference evidence="8" key="2">
    <citation type="journal article" date="2021" name="PeerJ">
        <title>Extensive microbial diversity within the chicken gut microbiome revealed by metagenomics and culture.</title>
        <authorList>
            <person name="Gilroy R."/>
            <person name="Ravi A."/>
            <person name="Getino M."/>
            <person name="Pursley I."/>
            <person name="Horton D.L."/>
            <person name="Alikhan N.F."/>
            <person name="Baker D."/>
            <person name="Gharbi K."/>
            <person name="Hall N."/>
            <person name="Watson M."/>
            <person name="Adriaenssens E.M."/>
            <person name="Foster-Nyarko E."/>
            <person name="Jarju S."/>
            <person name="Secka A."/>
            <person name="Antonio M."/>
            <person name="Oren A."/>
            <person name="Chaudhuri R.R."/>
            <person name="La Ragione R."/>
            <person name="Hildebrand F."/>
            <person name="Pallen M.J."/>
        </authorList>
    </citation>
    <scope>NUCLEOTIDE SEQUENCE</scope>
    <source>
        <strain evidence="8">ChiGjej3B3-7149</strain>
    </source>
</reference>
<dbReference type="InterPro" id="IPR018206">
    <property type="entry name" value="ETF_asu_C_CS"/>
</dbReference>
<keyword evidence="4 6" id="KW-0274">FAD</keyword>
<keyword evidence="2" id="KW-0813">Transport</keyword>
<dbReference type="FunFam" id="3.40.50.1220:FF:000004">
    <property type="entry name" value="Electron transfer flavoprotein"/>
    <property type="match status" value="1"/>
</dbReference>
<dbReference type="InterPro" id="IPR001308">
    <property type="entry name" value="ETF_a/FixB"/>
</dbReference>
<evidence type="ECO:0000259" key="7">
    <source>
        <dbReference type="SMART" id="SM00893"/>
    </source>
</evidence>
<dbReference type="InterPro" id="IPR014730">
    <property type="entry name" value="ETF_a/b_N"/>
</dbReference>
<evidence type="ECO:0000256" key="1">
    <source>
        <dbReference type="ARBA" id="ARBA00005817"/>
    </source>
</evidence>